<name>A0AAV5HRQ5_9ROSI</name>
<organism evidence="2 3">
    <name type="scientific">Rubroshorea leprosula</name>
    <dbReference type="NCBI Taxonomy" id="152421"/>
    <lineage>
        <taxon>Eukaryota</taxon>
        <taxon>Viridiplantae</taxon>
        <taxon>Streptophyta</taxon>
        <taxon>Embryophyta</taxon>
        <taxon>Tracheophyta</taxon>
        <taxon>Spermatophyta</taxon>
        <taxon>Magnoliopsida</taxon>
        <taxon>eudicotyledons</taxon>
        <taxon>Gunneridae</taxon>
        <taxon>Pentapetalae</taxon>
        <taxon>rosids</taxon>
        <taxon>malvids</taxon>
        <taxon>Malvales</taxon>
        <taxon>Dipterocarpaceae</taxon>
        <taxon>Rubroshorea</taxon>
    </lineage>
</organism>
<keyword evidence="3" id="KW-1185">Reference proteome</keyword>
<evidence type="ECO:0000256" key="1">
    <source>
        <dbReference type="SAM" id="SignalP"/>
    </source>
</evidence>
<evidence type="ECO:0000313" key="3">
    <source>
        <dbReference type="Proteomes" id="UP001054252"/>
    </source>
</evidence>
<accession>A0AAV5HRQ5</accession>
<keyword evidence="1" id="KW-0732">Signal</keyword>
<dbReference type="Proteomes" id="UP001054252">
    <property type="component" value="Unassembled WGS sequence"/>
</dbReference>
<comment type="caution">
    <text evidence="2">The sequence shown here is derived from an EMBL/GenBank/DDBJ whole genome shotgun (WGS) entry which is preliminary data.</text>
</comment>
<proteinExistence type="predicted"/>
<reference evidence="2 3" key="1">
    <citation type="journal article" date="2021" name="Commun. Biol.">
        <title>The genome of Shorea leprosula (Dipterocarpaceae) highlights the ecological relevance of drought in aseasonal tropical rainforests.</title>
        <authorList>
            <person name="Ng K.K.S."/>
            <person name="Kobayashi M.J."/>
            <person name="Fawcett J.A."/>
            <person name="Hatakeyama M."/>
            <person name="Paape T."/>
            <person name="Ng C.H."/>
            <person name="Ang C.C."/>
            <person name="Tnah L.H."/>
            <person name="Lee C.T."/>
            <person name="Nishiyama T."/>
            <person name="Sese J."/>
            <person name="O'Brien M.J."/>
            <person name="Copetti D."/>
            <person name="Mohd Noor M.I."/>
            <person name="Ong R.C."/>
            <person name="Putra M."/>
            <person name="Sireger I.Z."/>
            <person name="Indrioko S."/>
            <person name="Kosugi Y."/>
            <person name="Izuno A."/>
            <person name="Isagi Y."/>
            <person name="Lee S.L."/>
            <person name="Shimizu K.K."/>
        </authorList>
    </citation>
    <scope>NUCLEOTIDE SEQUENCE [LARGE SCALE GENOMIC DNA]</scope>
    <source>
        <strain evidence="2">214</strain>
    </source>
</reference>
<protein>
    <submittedName>
        <fullName evidence="2">Uncharacterized protein</fullName>
    </submittedName>
</protein>
<sequence length="84" mass="9484">MPGRGLNSIGCASLTCWVHLESLLIVWLRVKKQAPMANDHKKFLYSKEKDFNLAERTDIEMQCTDEIKQPFINSSVAAIGVALY</sequence>
<dbReference type="AlphaFoldDB" id="A0AAV5HRQ5"/>
<gene>
    <name evidence="2" type="ORF">SLEP1_g5279</name>
</gene>
<feature type="chain" id="PRO_5043853938" evidence="1">
    <location>
        <begin position="23"/>
        <end position="84"/>
    </location>
</feature>
<evidence type="ECO:0000313" key="2">
    <source>
        <dbReference type="EMBL" id="GKU91398.1"/>
    </source>
</evidence>
<dbReference type="EMBL" id="BPVZ01000005">
    <property type="protein sequence ID" value="GKU91398.1"/>
    <property type="molecule type" value="Genomic_DNA"/>
</dbReference>
<feature type="signal peptide" evidence="1">
    <location>
        <begin position="1"/>
        <end position="22"/>
    </location>
</feature>